<sequence>MTSAVPSWAFCLVLRPNPDQTQTRGRIGAEQRTHTPPAVKTLSDEHTTLEFSSLRTLSNTNVHKDDTEILASPTDKFK</sequence>
<name>A0ACC0E2U4_9BASI</name>
<reference evidence="2" key="2">
    <citation type="journal article" date="2018" name="Mol. Plant Microbe Interact.">
        <title>Genome sequence resources for the wheat stripe rust pathogen (Puccinia striiformis f. sp. tritici) and the barley stripe rust pathogen (Puccinia striiformis f. sp. hordei).</title>
        <authorList>
            <person name="Xia C."/>
            <person name="Wang M."/>
            <person name="Yin C."/>
            <person name="Cornejo O.E."/>
            <person name="Hulbert S.H."/>
            <person name="Chen X."/>
        </authorList>
    </citation>
    <scope>NUCLEOTIDE SEQUENCE [LARGE SCALE GENOMIC DNA]</scope>
    <source>
        <strain evidence="2">93-210</strain>
    </source>
</reference>
<reference evidence="1 2" key="3">
    <citation type="journal article" date="2022" name="Microbiol. Spectr.">
        <title>Folding features and dynamics of 3D genome architecture in plant fungal pathogens.</title>
        <authorList>
            <person name="Xia C."/>
        </authorList>
    </citation>
    <scope>NUCLEOTIDE SEQUENCE [LARGE SCALE GENOMIC DNA]</scope>
    <source>
        <strain evidence="1 2">93-210</strain>
    </source>
</reference>
<protein>
    <submittedName>
        <fullName evidence="1">Uncharacterized protein</fullName>
    </submittedName>
</protein>
<evidence type="ECO:0000313" key="2">
    <source>
        <dbReference type="Proteomes" id="UP001060170"/>
    </source>
</evidence>
<dbReference type="Proteomes" id="UP001060170">
    <property type="component" value="Chromosome 11"/>
</dbReference>
<gene>
    <name evidence="1" type="ORF">MJO28_011528</name>
</gene>
<organism evidence="1 2">
    <name type="scientific">Puccinia striiformis f. sp. tritici</name>
    <dbReference type="NCBI Taxonomy" id="168172"/>
    <lineage>
        <taxon>Eukaryota</taxon>
        <taxon>Fungi</taxon>
        <taxon>Dikarya</taxon>
        <taxon>Basidiomycota</taxon>
        <taxon>Pucciniomycotina</taxon>
        <taxon>Pucciniomycetes</taxon>
        <taxon>Pucciniales</taxon>
        <taxon>Pucciniaceae</taxon>
        <taxon>Puccinia</taxon>
    </lineage>
</organism>
<comment type="caution">
    <text evidence="1">The sequence shown here is derived from an EMBL/GenBank/DDBJ whole genome shotgun (WGS) entry which is preliminary data.</text>
</comment>
<dbReference type="EMBL" id="CM045875">
    <property type="protein sequence ID" value="KAI7944000.1"/>
    <property type="molecule type" value="Genomic_DNA"/>
</dbReference>
<proteinExistence type="predicted"/>
<reference evidence="2" key="1">
    <citation type="journal article" date="2018" name="BMC Genomics">
        <title>Genomic insights into host adaptation between the wheat stripe rust pathogen (Puccinia striiformis f. sp. tritici) and the barley stripe rust pathogen (Puccinia striiformis f. sp. hordei).</title>
        <authorList>
            <person name="Xia C."/>
            <person name="Wang M."/>
            <person name="Yin C."/>
            <person name="Cornejo O.E."/>
            <person name="Hulbert S.H."/>
            <person name="Chen X."/>
        </authorList>
    </citation>
    <scope>NUCLEOTIDE SEQUENCE [LARGE SCALE GENOMIC DNA]</scope>
    <source>
        <strain evidence="2">93-210</strain>
    </source>
</reference>
<accession>A0ACC0E2U4</accession>
<evidence type="ECO:0000313" key="1">
    <source>
        <dbReference type="EMBL" id="KAI7944000.1"/>
    </source>
</evidence>
<keyword evidence="2" id="KW-1185">Reference proteome</keyword>